<evidence type="ECO:0000313" key="3">
    <source>
        <dbReference type="EMBL" id="GAA0606594.1"/>
    </source>
</evidence>
<dbReference type="InterPro" id="IPR039420">
    <property type="entry name" value="WalR-like"/>
</dbReference>
<evidence type="ECO:0000256" key="1">
    <source>
        <dbReference type="ARBA" id="ARBA00023125"/>
    </source>
</evidence>
<dbReference type="InterPro" id="IPR036388">
    <property type="entry name" value="WH-like_DNA-bd_sf"/>
</dbReference>
<dbReference type="InterPro" id="IPR016032">
    <property type="entry name" value="Sig_transdc_resp-reg_C-effctor"/>
</dbReference>
<dbReference type="PRINTS" id="PR00038">
    <property type="entry name" value="HTHLUXR"/>
</dbReference>
<dbReference type="Pfam" id="PF00196">
    <property type="entry name" value="GerE"/>
    <property type="match status" value="1"/>
</dbReference>
<organism evidence="3 4">
    <name type="scientific">Sporichthya brevicatena</name>
    <dbReference type="NCBI Taxonomy" id="171442"/>
    <lineage>
        <taxon>Bacteria</taxon>
        <taxon>Bacillati</taxon>
        <taxon>Actinomycetota</taxon>
        <taxon>Actinomycetes</taxon>
        <taxon>Sporichthyales</taxon>
        <taxon>Sporichthyaceae</taxon>
        <taxon>Sporichthya</taxon>
    </lineage>
</organism>
<dbReference type="EMBL" id="BAAAHE010000006">
    <property type="protein sequence ID" value="GAA0606594.1"/>
    <property type="molecule type" value="Genomic_DNA"/>
</dbReference>
<dbReference type="PANTHER" id="PTHR43214:SF43">
    <property type="entry name" value="TWO-COMPONENT RESPONSE REGULATOR"/>
    <property type="match status" value="1"/>
</dbReference>
<dbReference type="SUPFAM" id="SSF48452">
    <property type="entry name" value="TPR-like"/>
    <property type="match status" value="1"/>
</dbReference>
<evidence type="ECO:0000259" key="2">
    <source>
        <dbReference type="PROSITE" id="PS50043"/>
    </source>
</evidence>
<gene>
    <name evidence="3" type="ORF">GCM10009547_05700</name>
</gene>
<reference evidence="3 4" key="1">
    <citation type="journal article" date="2019" name="Int. J. Syst. Evol. Microbiol.">
        <title>The Global Catalogue of Microorganisms (GCM) 10K type strain sequencing project: providing services to taxonomists for standard genome sequencing and annotation.</title>
        <authorList>
            <consortium name="The Broad Institute Genomics Platform"/>
            <consortium name="The Broad Institute Genome Sequencing Center for Infectious Disease"/>
            <person name="Wu L."/>
            <person name="Ma J."/>
        </authorList>
    </citation>
    <scope>NUCLEOTIDE SEQUENCE [LARGE SCALE GENOMIC DNA]</scope>
    <source>
        <strain evidence="3 4">JCM 10671</strain>
    </source>
</reference>
<keyword evidence="4" id="KW-1185">Reference proteome</keyword>
<name>A0ABN1G954_9ACTN</name>
<keyword evidence="1" id="KW-0238">DNA-binding</keyword>
<comment type="caution">
    <text evidence="3">The sequence shown here is derived from an EMBL/GenBank/DDBJ whole genome shotgun (WGS) entry which is preliminary data.</text>
</comment>
<dbReference type="Proteomes" id="UP001500957">
    <property type="component" value="Unassembled WGS sequence"/>
</dbReference>
<dbReference type="SMART" id="SM00421">
    <property type="entry name" value="HTH_LUXR"/>
    <property type="match status" value="1"/>
</dbReference>
<dbReference type="InterPro" id="IPR000792">
    <property type="entry name" value="Tscrpt_reg_LuxR_C"/>
</dbReference>
<dbReference type="RefSeq" id="WP_344601381.1">
    <property type="nucleotide sequence ID" value="NZ_BAAAHE010000006.1"/>
</dbReference>
<accession>A0ABN1G954</accession>
<dbReference type="CDD" id="cd06170">
    <property type="entry name" value="LuxR_C_like"/>
    <property type="match status" value="1"/>
</dbReference>
<dbReference type="PANTHER" id="PTHR43214">
    <property type="entry name" value="TWO-COMPONENT RESPONSE REGULATOR"/>
    <property type="match status" value="1"/>
</dbReference>
<dbReference type="SUPFAM" id="SSF46894">
    <property type="entry name" value="C-terminal effector domain of the bipartite response regulators"/>
    <property type="match status" value="1"/>
</dbReference>
<dbReference type="Gene3D" id="1.10.10.10">
    <property type="entry name" value="Winged helix-like DNA-binding domain superfamily/Winged helix DNA-binding domain"/>
    <property type="match status" value="1"/>
</dbReference>
<dbReference type="InterPro" id="IPR011990">
    <property type="entry name" value="TPR-like_helical_dom_sf"/>
</dbReference>
<dbReference type="Gene3D" id="1.25.40.10">
    <property type="entry name" value="Tetratricopeptide repeat domain"/>
    <property type="match status" value="1"/>
</dbReference>
<proteinExistence type="predicted"/>
<evidence type="ECO:0000313" key="4">
    <source>
        <dbReference type="Proteomes" id="UP001500957"/>
    </source>
</evidence>
<protein>
    <submittedName>
        <fullName evidence="3">AAA family ATPase</fullName>
    </submittedName>
</protein>
<dbReference type="PROSITE" id="PS50043">
    <property type="entry name" value="HTH_LUXR_2"/>
    <property type="match status" value="1"/>
</dbReference>
<feature type="domain" description="HTH luxR-type" evidence="2">
    <location>
        <begin position="617"/>
        <end position="682"/>
    </location>
</feature>
<sequence length="683" mass="72043">MTVPDTRRLQLAPLSLAAVTELLDGRGPDPADVHRRTGGNPFFVSQIATDPSSPIPDSVRDAVLARAATLPGPARRSLELLSCAPDGVGADLLAALGVGSDVVEALIATGLVDPRGTGVAFRHEIARSTVLAAAAPGVEPGLHAAMVSALEELGAESAVLAHHAAAAGDVERVRTYAPVAAAESARSGAHREAVAWYELTLSQGGVDTARRAELLEALADELYFTERLDRAIAVRAEALELRRALADDVAVGSAHRILSAFSWYAADSSAAARHERESMAILERAGDQREFGFALANSAYLAVHRGETEAALTAGTRAQDIADALGADPVLRGNAGVGLGVARLLGGDPGGRADLFAARDAGLQGRRDELATGAMSNLAHMDVEQGRWADAEAVLAEAIPFSEERAITICSMWQRGTRARLYLLQGRWAEAERDAHAVLATGDLPLGRFWAHLVLGLLAARREASPVNPQLDELWALADRFGQADKWMIAAGALAEQAWLTRVPDPRLEQDAIAALAAASLPGREHTERSFRWWMWRLAADGVQPEADRVRPEPLPSHGPQPYEEALAGWDDGSPPALLAALATLDELGARGVAARFRARLREAGVSGVPRGASPATRENPIGLTSRQLEVLALLAEGLSNADIAARLVISPKTADHHVSAILGKLDVRSRGEAAAAARKLGL</sequence>